<keyword evidence="4" id="KW-0408">Iron</keyword>
<dbReference type="EMBL" id="BJYV01000001">
    <property type="protein sequence ID" value="GEO19591.1"/>
    <property type="molecule type" value="Genomic_DNA"/>
</dbReference>
<keyword evidence="1" id="KW-0004">4Fe-4S</keyword>
<evidence type="ECO:0000256" key="5">
    <source>
        <dbReference type="ARBA" id="ARBA00023014"/>
    </source>
</evidence>
<protein>
    <recommendedName>
        <fullName evidence="8">FAD-dependent oxidoreductase</fullName>
    </recommendedName>
</protein>
<evidence type="ECO:0000313" key="6">
    <source>
        <dbReference type="EMBL" id="GEO19591.1"/>
    </source>
</evidence>
<keyword evidence="2" id="KW-0479">Metal-binding</keyword>
<dbReference type="InterPro" id="IPR036188">
    <property type="entry name" value="FAD/NAD-bd_sf"/>
</dbReference>
<dbReference type="GO" id="GO:0046872">
    <property type="term" value="F:metal ion binding"/>
    <property type="evidence" value="ECO:0007669"/>
    <property type="project" value="UniProtKB-KW"/>
</dbReference>
<dbReference type="GO" id="GO:0051539">
    <property type="term" value="F:4 iron, 4 sulfur cluster binding"/>
    <property type="evidence" value="ECO:0007669"/>
    <property type="project" value="UniProtKB-KW"/>
</dbReference>
<dbReference type="Proteomes" id="UP000321301">
    <property type="component" value="Unassembled WGS sequence"/>
</dbReference>
<name>A0A512C5X0_9BACT</name>
<dbReference type="RefSeq" id="WP_020889328.1">
    <property type="nucleotide sequence ID" value="NZ_BJYV01000001.1"/>
</dbReference>
<dbReference type="Pfam" id="PF12831">
    <property type="entry name" value="FAD_oxidored"/>
    <property type="match status" value="1"/>
</dbReference>
<dbReference type="PANTHER" id="PTHR43498:SF1">
    <property type="entry name" value="COB--COM HETERODISULFIDE REDUCTASE IRON-SULFUR SUBUNIT A"/>
    <property type="match status" value="1"/>
</dbReference>
<evidence type="ECO:0000256" key="4">
    <source>
        <dbReference type="ARBA" id="ARBA00023004"/>
    </source>
</evidence>
<keyword evidence="7" id="KW-1185">Reference proteome</keyword>
<keyword evidence="5" id="KW-0411">Iron-sulfur</keyword>
<evidence type="ECO:0000256" key="3">
    <source>
        <dbReference type="ARBA" id="ARBA00023002"/>
    </source>
</evidence>
<dbReference type="PANTHER" id="PTHR43498">
    <property type="entry name" value="FERREDOXIN:COB-COM HETERODISULFIDE REDUCTASE SUBUNIT A"/>
    <property type="match status" value="1"/>
</dbReference>
<dbReference type="AlphaFoldDB" id="A0A512C5X0"/>
<proteinExistence type="predicted"/>
<organism evidence="6 7">
    <name type="scientific">Cyclobacterium qasimii</name>
    <dbReference type="NCBI Taxonomy" id="1350429"/>
    <lineage>
        <taxon>Bacteria</taxon>
        <taxon>Pseudomonadati</taxon>
        <taxon>Bacteroidota</taxon>
        <taxon>Cytophagia</taxon>
        <taxon>Cytophagales</taxon>
        <taxon>Cyclobacteriaceae</taxon>
        <taxon>Cyclobacterium</taxon>
    </lineage>
</organism>
<gene>
    <name evidence="6" type="ORF">CQA01_01250</name>
</gene>
<dbReference type="Gene3D" id="3.50.50.60">
    <property type="entry name" value="FAD/NAD(P)-binding domain"/>
    <property type="match status" value="1"/>
</dbReference>
<evidence type="ECO:0000313" key="7">
    <source>
        <dbReference type="Proteomes" id="UP000321301"/>
    </source>
</evidence>
<accession>A0A512C5X0</accession>
<dbReference type="SUPFAM" id="SSF51905">
    <property type="entry name" value="FAD/NAD(P)-binding domain"/>
    <property type="match status" value="1"/>
</dbReference>
<reference evidence="6 7" key="1">
    <citation type="submission" date="2019-07" db="EMBL/GenBank/DDBJ databases">
        <title>Whole genome shotgun sequence of Cyclobacterium qasimii NBRC 106168.</title>
        <authorList>
            <person name="Hosoyama A."/>
            <person name="Uohara A."/>
            <person name="Ohji S."/>
            <person name="Ichikawa N."/>
        </authorList>
    </citation>
    <scope>NUCLEOTIDE SEQUENCE [LARGE SCALE GENOMIC DNA]</scope>
    <source>
        <strain evidence="6 7">NBRC 106168</strain>
    </source>
</reference>
<evidence type="ECO:0008006" key="8">
    <source>
        <dbReference type="Google" id="ProtNLM"/>
    </source>
</evidence>
<dbReference type="InterPro" id="IPR039650">
    <property type="entry name" value="HdrA-like"/>
</dbReference>
<sequence>MNRRNFIRISSLGTLITGSGIAASCVNKNADSEGEDYADIVVVGGTPAGIMAAIAAARMGSKVILTEYHSHLGGMTTSGLGKSDIENKEAIAGLFKEFTEKVLQYYTEKYGDNSKEVLLCKEGYYYEPSVAELVFNQMIAEEKNIKVLFNYQIEEAELEAGKISKLRFKDRSSGADKSLKAEVFVDATYEGDVFALAGAAFRLGREGKEEFDEAHAGQIFFDFNEKAFLEGGSGKGDDRLPAYTYRLCMTDDPENSYVLSEPPHGYDRNNYLEYFNDLKDGRLSAPKVFKEGHGYYSDHFDTMVRVFSFTEIPNRKYDVNINPRPLGFPFVGENYSYPESDWAARERIFQKHRELTLGLIYFVQNDPEIPEAHRNLAMKYHLPKDEFTDNEHFPWQLYIREARRLKGMYTLTENDVTLREDAQRTTVFEDTIITGEFPIDSFPVSKVPSKDNKVLEGYIGMYEISPYQIPYRILVPEKVLGLIVPVAASTTHVAYSTVRMEPLWMGIGQVAGIAAHLSREMQVEIKDVPVLQLQNILIENRQILTYFKDLDRADKAFDAVQFWGTKGFFDSYSARPQEDLSTEDYKLWLSIFKELTDTTGIISETNLKTTGHTVKITAINEIIQTLNMADEAGLKPDSWLYEKRDTNSFVLRGEASMALYQLYRKAKLNVNQNA</sequence>
<keyword evidence="3" id="KW-0560">Oxidoreductase</keyword>
<evidence type="ECO:0000256" key="1">
    <source>
        <dbReference type="ARBA" id="ARBA00022485"/>
    </source>
</evidence>
<evidence type="ECO:0000256" key="2">
    <source>
        <dbReference type="ARBA" id="ARBA00022723"/>
    </source>
</evidence>
<comment type="caution">
    <text evidence="6">The sequence shown here is derived from an EMBL/GenBank/DDBJ whole genome shotgun (WGS) entry which is preliminary data.</text>
</comment>
<dbReference type="GO" id="GO:0016491">
    <property type="term" value="F:oxidoreductase activity"/>
    <property type="evidence" value="ECO:0007669"/>
    <property type="project" value="UniProtKB-KW"/>
</dbReference>
<dbReference type="PROSITE" id="PS51257">
    <property type="entry name" value="PROKAR_LIPOPROTEIN"/>
    <property type="match status" value="1"/>
</dbReference>